<gene>
    <name evidence="1" type="ORF">J4557_48410</name>
</gene>
<keyword evidence="2" id="KW-1185">Reference proteome</keyword>
<sequence>MLVYPSGIDVSSAALRHLSQRLREHRRAIGTRWRRLP</sequence>
<organism evidence="1 2">
    <name type="scientific">Actinomadura nitritigenes</name>
    <dbReference type="NCBI Taxonomy" id="134602"/>
    <lineage>
        <taxon>Bacteria</taxon>
        <taxon>Bacillati</taxon>
        <taxon>Actinomycetota</taxon>
        <taxon>Actinomycetes</taxon>
        <taxon>Streptosporangiales</taxon>
        <taxon>Thermomonosporaceae</taxon>
        <taxon>Actinomadura</taxon>
    </lineage>
</organism>
<evidence type="ECO:0000313" key="2">
    <source>
        <dbReference type="Proteomes" id="UP000666915"/>
    </source>
</evidence>
<proteinExistence type="predicted"/>
<accession>A0ABS3RGJ3</accession>
<evidence type="ECO:0000313" key="1">
    <source>
        <dbReference type="EMBL" id="MBO2445347.1"/>
    </source>
</evidence>
<feature type="non-terminal residue" evidence="1">
    <location>
        <position position="37"/>
    </location>
</feature>
<name>A0ABS3RGJ3_9ACTN</name>
<dbReference type="Proteomes" id="UP000666915">
    <property type="component" value="Unassembled WGS sequence"/>
</dbReference>
<dbReference type="EMBL" id="JAGEOK010000074">
    <property type="protein sequence ID" value="MBO2445347.1"/>
    <property type="molecule type" value="Genomic_DNA"/>
</dbReference>
<comment type="caution">
    <text evidence="1">The sequence shown here is derived from an EMBL/GenBank/DDBJ whole genome shotgun (WGS) entry which is preliminary data.</text>
</comment>
<reference evidence="1 2" key="1">
    <citation type="submission" date="2021-03" db="EMBL/GenBank/DDBJ databases">
        <authorList>
            <person name="Kanchanasin P."/>
            <person name="Saeng-In P."/>
            <person name="Phongsopitanun W."/>
            <person name="Yuki M."/>
            <person name="Kudo T."/>
            <person name="Ohkuma M."/>
            <person name="Tanasupawat S."/>
        </authorList>
    </citation>
    <scope>NUCLEOTIDE SEQUENCE [LARGE SCALE GENOMIC DNA]</scope>
    <source>
        <strain evidence="1 2">L46</strain>
    </source>
</reference>
<protein>
    <submittedName>
        <fullName evidence="1">IS5/IS1182 family transposase</fullName>
    </submittedName>
</protein>